<dbReference type="Gene3D" id="3.60.15.10">
    <property type="entry name" value="Ribonuclease Z/Hydroxyacylglutathione hydrolase-like"/>
    <property type="match status" value="1"/>
</dbReference>
<feature type="domain" description="Metallo-beta-lactamase" evidence="1">
    <location>
        <begin position="40"/>
        <end position="241"/>
    </location>
</feature>
<dbReference type="GO" id="GO:0016787">
    <property type="term" value="F:hydrolase activity"/>
    <property type="evidence" value="ECO:0007669"/>
    <property type="project" value="UniProtKB-KW"/>
</dbReference>
<dbReference type="AlphaFoldDB" id="A0A7J0BV66"/>
<dbReference type="Pfam" id="PF12706">
    <property type="entry name" value="Lactamase_B_2"/>
    <property type="match status" value="1"/>
</dbReference>
<evidence type="ECO:0000313" key="3">
    <source>
        <dbReference type="Proteomes" id="UP000503820"/>
    </source>
</evidence>
<protein>
    <submittedName>
        <fullName evidence="2">MBL fold metallo-hydrolase</fullName>
    </submittedName>
</protein>
<name>A0A7J0BV66_9BACT</name>
<comment type="caution">
    <text evidence="2">The sequence shown here is derived from an EMBL/GenBank/DDBJ whole genome shotgun (WGS) entry which is preliminary data.</text>
</comment>
<dbReference type="CDD" id="cd07715">
    <property type="entry name" value="TaR3-like_MBL-fold"/>
    <property type="match status" value="1"/>
</dbReference>
<dbReference type="PANTHER" id="PTHR42663:SF4">
    <property type="entry name" value="SLL1036 PROTEIN"/>
    <property type="match status" value="1"/>
</dbReference>
<dbReference type="InterPro" id="IPR036866">
    <property type="entry name" value="RibonucZ/Hydroxyglut_hydro"/>
</dbReference>
<dbReference type="SUPFAM" id="SSF56281">
    <property type="entry name" value="Metallo-hydrolase/oxidoreductase"/>
    <property type="match status" value="1"/>
</dbReference>
<organism evidence="2 3">
    <name type="scientific">Desulfovibrio psychrotolerans</name>
    <dbReference type="NCBI Taxonomy" id="415242"/>
    <lineage>
        <taxon>Bacteria</taxon>
        <taxon>Pseudomonadati</taxon>
        <taxon>Thermodesulfobacteriota</taxon>
        <taxon>Desulfovibrionia</taxon>
        <taxon>Desulfovibrionales</taxon>
        <taxon>Desulfovibrionaceae</taxon>
        <taxon>Desulfovibrio</taxon>
    </lineage>
</organism>
<dbReference type="EMBL" id="BLVP01000008">
    <property type="protein sequence ID" value="GFM37082.1"/>
    <property type="molecule type" value="Genomic_DNA"/>
</dbReference>
<reference evidence="2 3" key="1">
    <citation type="submission" date="2020-05" db="EMBL/GenBank/DDBJ databases">
        <title>Draft genome sequence of Desulfovibrio psychrotolerans JS1T.</title>
        <authorList>
            <person name="Ueno A."/>
            <person name="Tamazawa S."/>
            <person name="Tamamura S."/>
            <person name="Murakami T."/>
            <person name="Kiyama T."/>
            <person name="Inomata H."/>
            <person name="Amano Y."/>
            <person name="Miyakawa K."/>
            <person name="Tamaki H."/>
            <person name="Naganuma T."/>
            <person name="Kaneko K."/>
        </authorList>
    </citation>
    <scope>NUCLEOTIDE SEQUENCE [LARGE SCALE GENOMIC DNA]</scope>
    <source>
        <strain evidence="2 3">JS1</strain>
    </source>
</reference>
<keyword evidence="3" id="KW-1185">Reference proteome</keyword>
<evidence type="ECO:0000313" key="2">
    <source>
        <dbReference type="EMBL" id="GFM37082.1"/>
    </source>
</evidence>
<keyword evidence="2" id="KW-0378">Hydrolase</keyword>
<gene>
    <name evidence="2" type="ORF">DSM19430T_17660</name>
</gene>
<dbReference type="PANTHER" id="PTHR42663">
    <property type="entry name" value="HYDROLASE C777.06C-RELATED-RELATED"/>
    <property type="match status" value="1"/>
</dbReference>
<dbReference type="InterPro" id="IPR001279">
    <property type="entry name" value="Metallo-B-lactamas"/>
</dbReference>
<sequence length="282" mass="31415">MFIRCWGARGSIPVSGPEYKRYGGATTCVEIRTVEGAVLIVDAGTGIRRLGNLLLEEGRKQCTLLFTHAHWDHLMGFPFFKPIYRRDFSLDVYGCPLESGSMQHVLGGLMSPPYFPVPLAQICADVTWRQICMQGSPQRIGGLEVHAIALDHPNQGLGYKFVEQGRSFVFLTDNELRGGHPGGRSFDGYVDFCRGAELLMHDAEFTDAEYAHTRGWGHSTWRAALELALAAQVRQFGLFHHNQDRTDDALDDIVVQCRQVVASAGRDMHCFAVRQGGEMDLL</sequence>
<evidence type="ECO:0000259" key="1">
    <source>
        <dbReference type="Pfam" id="PF12706"/>
    </source>
</evidence>
<dbReference type="Proteomes" id="UP000503820">
    <property type="component" value="Unassembled WGS sequence"/>
</dbReference>
<accession>A0A7J0BV66</accession>
<proteinExistence type="predicted"/>
<dbReference type="RefSeq" id="WP_174409727.1">
    <property type="nucleotide sequence ID" value="NZ_BLVP01000008.1"/>
</dbReference>